<dbReference type="EMBL" id="JAPQKP010000006">
    <property type="protein sequence ID" value="KAJ5185642.1"/>
    <property type="molecule type" value="Genomic_DNA"/>
</dbReference>
<accession>A0A9W9IWW0</accession>
<protein>
    <submittedName>
        <fullName evidence="2">Uncharacterized protein</fullName>
    </submittedName>
</protein>
<reference evidence="2" key="2">
    <citation type="journal article" date="2023" name="IMA Fungus">
        <title>Comparative genomic study of the Penicillium genus elucidates a diverse pangenome and 15 lateral gene transfer events.</title>
        <authorList>
            <person name="Petersen C."/>
            <person name="Sorensen T."/>
            <person name="Nielsen M.R."/>
            <person name="Sondergaard T.E."/>
            <person name="Sorensen J.L."/>
            <person name="Fitzpatrick D.A."/>
            <person name="Frisvad J.C."/>
            <person name="Nielsen K.L."/>
        </authorList>
    </citation>
    <scope>NUCLEOTIDE SEQUENCE</scope>
    <source>
        <strain evidence="2">IBT 16849</strain>
    </source>
</reference>
<proteinExistence type="predicted"/>
<dbReference type="OrthoDB" id="10421265at2759"/>
<gene>
    <name evidence="2" type="ORF">N7472_010482</name>
</gene>
<feature type="region of interest" description="Disordered" evidence="1">
    <location>
        <begin position="103"/>
        <end position="134"/>
    </location>
</feature>
<reference evidence="2" key="1">
    <citation type="submission" date="2022-11" db="EMBL/GenBank/DDBJ databases">
        <authorList>
            <person name="Petersen C."/>
        </authorList>
    </citation>
    <scope>NUCLEOTIDE SEQUENCE</scope>
    <source>
        <strain evidence="2">IBT 16849</strain>
    </source>
</reference>
<dbReference type="AlphaFoldDB" id="A0A9W9IWW0"/>
<name>A0A9W9IWW0_9EURO</name>
<comment type="caution">
    <text evidence="2">The sequence shown here is derived from an EMBL/GenBank/DDBJ whole genome shotgun (WGS) entry which is preliminary data.</text>
</comment>
<dbReference type="Proteomes" id="UP001150879">
    <property type="component" value="Unassembled WGS sequence"/>
</dbReference>
<organism evidence="2 3">
    <name type="scientific">Penicillium cf. griseofulvum</name>
    <dbReference type="NCBI Taxonomy" id="2972120"/>
    <lineage>
        <taxon>Eukaryota</taxon>
        <taxon>Fungi</taxon>
        <taxon>Dikarya</taxon>
        <taxon>Ascomycota</taxon>
        <taxon>Pezizomycotina</taxon>
        <taxon>Eurotiomycetes</taxon>
        <taxon>Eurotiomycetidae</taxon>
        <taxon>Eurotiales</taxon>
        <taxon>Aspergillaceae</taxon>
        <taxon>Penicillium</taxon>
    </lineage>
</organism>
<keyword evidence="3" id="KW-1185">Reference proteome</keyword>
<evidence type="ECO:0000313" key="3">
    <source>
        <dbReference type="Proteomes" id="UP001150879"/>
    </source>
</evidence>
<sequence>MESTHDSMRSAIQWRKWRSLQRDNYPSAAAYIAAYRKQFDNVHRRRQGPSCFVAHWTLMKELEDELPEARCAIGYLNLHQDPEGLNHDTFVAHCDHMITKSNNPDLVFSNDSRGKERDAPCPRPRGSSSKRQRC</sequence>
<evidence type="ECO:0000256" key="1">
    <source>
        <dbReference type="SAM" id="MobiDB-lite"/>
    </source>
</evidence>
<evidence type="ECO:0000313" key="2">
    <source>
        <dbReference type="EMBL" id="KAJ5185642.1"/>
    </source>
</evidence>